<keyword evidence="1" id="KW-0496">Mitochondrion</keyword>
<dbReference type="EMBL" id="KR732319">
    <property type="protein sequence ID" value="ALK03305.1"/>
    <property type="molecule type" value="Genomic_DNA"/>
</dbReference>
<accession>A0A1B0TFN4</accession>
<reference evidence="1" key="1">
    <citation type="submission" date="2015-05" db="EMBL/GenBank/DDBJ databases">
        <title>The Mitochondrial Genome of the Moss Brachythecium rivulare (Hypnales, Brachytheciaceae).</title>
        <authorList>
            <person name="Goryunov D.V."/>
            <person name="Logacheva M.D."/>
            <person name="Ignatov M.S."/>
            <person name="Milyutina I.A."/>
            <person name="Troitsky A.V."/>
        </authorList>
    </citation>
    <scope>NUCLEOTIDE SEQUENCE</scope>
</reference>
<evidence type="ECO:0000313" key="1">
    <source>
        <dbReference type="EMBL" id="ALK03305.1"/>
    </source>
</evidence>
<sequence length="108" mass="12214">MKLVIRNCCVRTLVILKKADALQLQWDGLKQEAAGFSRSDISTSFSGKRNPELGQRLLTSWCSAVMEVQTRTRRAHKHVGKPQPKSLVPLRLFSKSYAADLYWTIPNA</sequence>
<name>A0A1B0TFN4_9BRYO</name>
<geneLocation type="mitochondrion" evidence="1"/>
<dbReference type="RefSeq" id="YP_009300603.1">
    <property type="nucleotide sequence ID" value="NC_031212.1"/>
</dbReference>
<gene>
    <name evidence="1" type="primary">ORF108</name>
</gene>
<dbReference type="GeneID" id="29078195"/>
<protein>
    <submittedName>
        <fullName evidence="1">Uncharacterized protein</fullName>
    </submittedName>
</protein>
<proteinExistence type="predicted"/>
<dbReference type="AlphaFoldDB" id="A0A1B0TFN4"/>
<organism evidence="1">
    <name type="scientific">Brachythecium rivulare</name>
    <dbReference type="NCBI Taxonomy" id="90277"/>
    <lineage>
        <taxon>Eukaryota</taxon>
        <taxon>Viridiplantae</taxon>
        <taxon>Streptophyta</taxon>
        <taxon>Embryophyta</taxon>
        <taxon>Bryophyta</taxon>
        <taxon>Bryophytina</taxon>
        <taxon>Bryopsida</taxon>
        <taxon>Bryidae</taxon>
        <taxon>Hypnanae</taxon>
        <taxon>Hypnales</taxon>
        <taxon>Brachytheciaceae</taxon>
        <taxon>Brachythecium</taxon>
    </lineage>
</organism>